<gene>
    <name evidence="1" type="ORF">SAMN04244560_02270</name>
</gene>
<accession>A0A1G7TU39</accession>
<evidence type="ECO:0000313" key="2">
    <source>
        <dbReference type="Proteomes" id="UP000183404"/>
    </source>
</evidence>
<evidence type="ECO:0000313" key="1">
    <source>
        <dbReference type="EMBL" id="SDG38797.1"/>
    </source>
</evidence>
<dbReference type="RefSeq" id="WP_083331648.1">
    <property type="nucleotide sequence ID" value="NZ_FNBS01000069.1"/>
</dbReference>
<dbReference type="AlphaFoldDB" id="A0A1G7TU39"/>
<reference evidence="1 2" key="1">
    <citation type="submission" date="2016-10" db="EMBL/GenBank/DDBJ databases">
        <authorList>
            <person name="de Groot N.N."/>
        </authorList>
    </citation>
    <scope>NUCLEOTIDE SEQUENCE [LARGE SCALE GENOMIC DNA]</scope>
    <source>
        <strain evidence="1 2">DSM 569</strain>
    </source>
</reference>
<dbReference type="Proteomes" id="UP000183404">
    <property type="component" value="Unassembled WGS sequence"/>
</dbReference>
<dbReference type="EMBL" id="FNBS01000069">
    <property type="protein sequence ID" value="SDG38797.1"/>
    <property type="molecule type" value="Genomic_DNA"/>
</dbReference>
<proteinExistence type="predicted"/>
<name>A0A1G7TU39_THETY</name>
<sequence length="110" mass="12062">MAKLINLTPHEINIITPEGEMKIPPSGVIARVGVTRERIGEVFIDGKFIPVYKNKFGSVENLPDPKPDTLYIVSSIVAQAVSNRKDVVVPDDSVRDEQGRIIGVRALAQI</sequence>
<protein>
    <submittedName>
        <fullName evidence="1">Uncharacterized protein</fullName>
    </submittedName>
</protein>
<organism evidence="1 2">
    <name type="scientific">Thermoanaerobacter thermohydrosulfuricus</name>
    <name type="common">Clostridium thermohydrosulfuricum</name>
    <dbReference type="NCBI Taxonomy" id="1516"/>
    <lineage>
        <taxon>Bacteria</taxon>
        <taxon>Bacillati</taxon>
        <taxon>Bacillota</taxon>
        <taxon>Clostridia</taxon>
        <taxon>Thermoanaerobacterales</taxon>
        <taxon>Thermoanaerobacteraceae</taxon>
        <taxon>Thermoanaerobacter</taxon>
    </lineage>
</organism>